<comment type="subunit">
    <text evidence="4">Homodimer.</text>
</comment>
<dbReference type="EMBL" id="CAEZSO010000087">
    <property type="protein sequence ID" value="CAB4543200.1"/>
    <property type="molecule type" value="Genomic_DNA"/>
</dbReference>
<evidence type="ECO:0000256" key="3">
    <source>
        <dbReference type="ARBA" id="ARBA00010008"/>
    </source>
</evidence>
<dbReference type="InterPro" id="IPR004839">
    <property type="entry name" value="Aminotransferase_I/II_large"/>
</dbReference>
<keyword evidence="7" id="KW-0093">Biotin biosynthesis</keyword>
<dbReference type="SUPFAM" id="SSF53383">
    <property type="entry name" value="PLP-dependent transferases"/>
    <property type="match status" value="1"/>
</dbReference>
<sequence length="388" mass="40470">MSALDWLSGFSDRRSAQGLRRELHPRSPNLDGLLDLASNDYLGLARHPEVIKAAQEAAQTWGTGATASRLVTGTTHLHAEFEAELADFVGTESALLFSSGYLANLSVITALTDEQSLIISDTSNHASIVDACRLARGQVFVAPHKDVGAMRAALASATATAVDQPSHMLITDAVFSVDGDQAPLVELAQVAQTHDAVLVVDEAHSLGTVGDRGQGLTSQLNLPHSPGVVITATLSKAFGSQGGVVLGTQATIAHLIDAARPFIFDTALSPMNVAAAQAALRLIKQDPALPERARTNAQHLADLATSLGFEVSQPDAAVVSLVIDRPQDAVAARDLCASHGVRVGCFRPPSVPDGRSRLRLTARADLGEPELARTAAALAAVAHAGWGV</sequence>
<evidence type="ECO:0000256" key="4">
    <source>
        <dbReference type="ARBA" id="ARBA00011738"/>
    </source>
</evidence>
<keyword evidence="6" id="KW-0808">Transferase</keyword>
<dbReference type="GO" id="GO:0008710">
    <property type="term" value="F:8-amino-7-oxononanoate synthase activity"/>
    <property type="evidence" value="ECO:0007669"/>
    <property type="project" value="UniProtKB-EC"/>
</dbReference>
<evidence type="ECO:0000259" key="12">
    <source>
        <dbReference type="Pfam" id="PF00155"/>
    </source>
</evidence>
<reference evidence="13" key="1">
    <citation type="submission" date="2020-05" db="EMBL/GenBank/DDBJ databases">
        <authorList>
            <person name="Chiriac C."/>
            <person name="Salcher M."/>
            <person name="Ghai R."/>
            <person name="Kavagutti S V."/>
        </authorList>
    </citation>
    <scope>NUCLEOTIDE SEQUENCE</scope>
</reference>
<dbReference type="GO" id="GO:0009102">
    <property type="term" value="P:biotin biosynthetic process"/>
    <property type="evidence" value="ECO:0007669"/>
    <property type="project" value="UniProtKB-KW"/>
</dbReference>
<dbReference type="Gene3D" id="3.90.1150.10">
    <property type="entry name" value="Aspartate Aminotransferase, domain 1"/>
    <property type="match status" value="1"/>
</dbReference>
<dbReference type="InterPro" id="IPR015422">
    <property type="entry name" value="PyrdxlP-dep_Trfase_small"/>
</dbReference>
<organism evidence="13">
    <name type="scientific">freshwater metagenome</name>
    <dbReference type="NCBI Taxonomy" id="449393"/>
    <lineage>
        <taxon>unclassified sequences</taxon>
        <taxon>metagenomes</taxon>
        <taxon>ecological metagenomes</taxon>
    </lineage>
</organism>
<evidence type="ECO:0000256" key="10">
    <source>
        <dbReference type="ARBA" id="ARBA00033381"/>
    </source>
</evidence>
<dbReference type="GO" id="GO:0030170">
    <property type="term" value="F:pyridoxal phosphate binding"/>
    <property type="evidence" value="ECO:0007669"/>
    <property type="project" value="InterPro"/>
</dbReference>
<dbReference type="PANTHER" id="PTHR13693">
    <property type="entry name" value="CLASS II AMINOTRANSFERASE/8-AMINO-7-OXONONANOATE SYNTHASE"/>
    <property type="match status" value="1"/>
</dbReference>
<dbReference type="InterPro" id="IPR015424">
    <property type="entry name" value="PyrdxlP-dep_Trfase"/>
</dbReference>
<keyword evidence="8" id="KW-0663">Pyridoxal phosphate</keyword>
<dbReference type="InterPro" id="IPR001917">
    <property type="entry name" value="Aminotrans_II_pyridoxalP_BS"/>
</dbReference>
<evidence type="ECO:0000256" key="7">
    <source>
        <dbReference type="ARBA" id="ARBA00022756"/>
    </source>
</evidence>
<dbReference type="AlphaFoldDB" id="A0A6J6BVI3"/>
<evidence type="ECO:0000256" key="6">
    <source>
        <dbReference type="ARBA" id="ARBA00022679"/>
    </source>
</evidence>
<evidence type="ECO:0000313" key="13">
    <source>
        <dbReference type="EMBL" id="CAB4543200.1"/>
    </source>
</evidence>
<comment type="pathway">
    <text evidence="2">Cofactor biosynthesis; biotin biosynthesis.</text>
</comment>
<evidence type="ECO:0000256" key="11">
    <source>
        <dbReference type="ARBA" id="ARBA00047715"/>
    </source>
</evidence>
<dbReference type="InterPro" id="IPR015421">
    <property type="entry name" value="PyrdxlP-dep_Trfase_major"/>
</dbReference>
<evidence type="ECO:0000256" key="1">
    <source>
        <dbReference type="ARBA" id="ARBA00001933"/>
    </source>
</evidence>
<dbReference type="PROSITE" id="PS00599">
    <property type="entry name" value="AA_TRANSFER_CLASS_2"/>
    <property type="match status" value="1"/>
</dbReference>
<dbReference type="PANTHER" id="PTHR13693:SF100">
    <property type="entry name" value="8-AMINO-7-OXONONANOATE SYNTHASE"/>
    <property type="match status" value="1"/>
</dbReference>
<accession>A0A6J6BVI3</accession>
<protein>
    <recommendedName>
        <fullName evidence="5">8-amino-7-oxononanoate synthase</fullName>
        <ecNumber evidence="5">2.3.1.47</ecNumber>
    </recommendedName>
    <alternativeName>
        <fullName evidence="9">7-keto-8-amino-pelargonic acid synthase</fullName>
    </alternativeName>
    <alternativeName>
        <fullName evidence="10">8-amino-7-ketopelargonate synthase</fullName>
    </alternativeName>
</protein>
<dbReference type="EC" id="2.3.1.47" evidence="5"/>
<comment type="cofactor">
    <cofactor evidence="1">
        <name>pyridoxal 5'-phosphate</name>
        <dbReference type="ChEBI" id="CHEBI:597326"/>
    </cofactor>
</comment>
<gene>
    <name evidence="13" type="ORF">UFOPK1446_00523</name>
</gene>
<evidence type="ECO:0000256" key="9">
    <source>
        <dbReference type="ARBA" id="ARBA00032610"/>
    </source>
</evidence>
<comment type="similarity">
    <text evidence="3">Belongs to the class-II pyridoxal-phosphate-dependent aminotransferase family. BioF subfamily.</text>
</comment>
<dbReference type="Pfam" id="PF00155">
    <property type="entry name" value="Aminotran_1_2"/>
    <property type="match status" value="1"/>
</dbReference>
<evidence type="ECO:0000256" key="5">
    <source>
        <dbReference type="ARBA" id="ARBA00013187"/>
    </source>
</evidence>
<name>A0A6J6BVI3_9ZZZZ</name>
<evidence type="ECO:0000256" key="2">
    <source>
        <dbReference type="ARBA" id="ARBA00004746"/>
    </source>
</evidence>
<proteinExistence type="inferred from homology"/>
<feature type="domain" description="Aminotransferase class I/classII large" evidence="12">
    <location>
        <begin position="33"/>
        <end position="378"/>
    </location>
</feature>
<comment type="catalytic activity">
    <reaction evidence="11">
        <text>6-carboxyhexanoyl-[ACP] + L-alanine + H(+) = (8S)-8-amino-7-oxononanoate + holo-[ACP] + CO2</text>
        <dbReference type="Rhea" id="RHEA:42288"/>
        <dbReference type="Rhea" id="RHEA-COMP:9685"/>
        <dbReference type="Rhea" id="RHEA-COMP:9955"/>
        <dbReference type="ChEBI" id="CHEBI:15378"/>
        <dbReference type="ChEBI" id="CHEBI:16526"/>
        <dbReference type="ChEBI" id="CHEBI:57972"/>
        <dbReference type="ChEBI" id="CHEBI:64479"/>
        <dbReference type="ChEBI" id="CHEBI:78846"/>
        <dbReference type="ChEBI" id="CHEBI:149468"/>
        <dbReference type="EC" id="2.3.1.47"/>
    </reaction>
</comment>
<evidence type="ECO:0000256" key="8">
    <source>
        <dbReference type="ARBA" id="ARBA00022898"/>
    </source>
</evidence>
<dbReference type="Gene3D" id="3.40.640.10">
    <property type="entry name" value="Type I PLP-dependent aspartate aminotransferase-like (Major domain)"/>
    <property type="match status" value="1"/>
</dbReference>
<dbReference type="InterPro" id="IPR050087">
    <property type="entry name" value="AON_synthase_class-II"/>
</dbReference>